<sequence length="414" mass="44416">MAKNRDIPLEALRGLAAAVVVAWHALQAFHPTFPREGAWWFGAVHGTAAVIVFFVLSGYVLTHRALATGDGRPLARGAVKRWPRLAGPILASVLFSWLLFRLDLYAHVEAGARIGSTFLASFGDAHPDGPLQPGLKDAVLQGTVLTLFRGWPEDHTLNTVLWTMRYEFLGSFIAFGLGLALLQLSNASLAARMALLAVTALLIRFAEVYYVTFVLGVALALLTTARQVRIPWPAALGMVALGCWLLGYREGSPDHRWLAALYPGTLPMTYAHAGAAALLILALTGAEPLRLALSGPWAAWLGRLSFPLYLVHVPVICSAGAWTWLALQDTGFAAVGAILVSTLASVAVAAPLAAFDRHWTRGLDRISTWLLPLGGRPVLAPPPRPASGRPDWFPIGEGGAGAGWMPSLERSDRV</sequence>
<feature type="transmembrane region" description="Helical" evidence="1">
    <location>
        <begin position="332"/>
        <end position="355"/>
    </location>
</feature>
<evidence type="ECO:0000313" key="4">
    <source>
        <dbReference type="Proteomes" id="UP001243009"/>
    </source>
</evidence>
<comment type="caution">
    <text evidence="3">The sequence shown here is derived from an EMBL/GenBank/DDBJ whole genome shotgun (WGS) entry which is preliminary data.</text>
</comment>
<feature type="transmembrane region" description="Helical" evidence="1">
    <location>
        <begin position="201"/>
        <end position="224"/>
    </location>
</feature>
<reference evidence="3 4" key="1">
    <citation type="submission" date="2023-08" db="EMBL/GenBank/DDBJ databases">
        <title>The draft genome sequence of Paracraurococcus sp. LOR1-02.</title>
        <authorList>
            <person name="Kingkaew E."/>
            <person name="Tanasupawat S."/>
        </authorList>
    </citation>
    <scope>NUCLEOTIDE SEQUENCE [LARGE SCALE GENOMIC DNA]</scope>
    <source>
        <strain evidence="3 4">LOR1-02</strain>
    </source>
</reference>
<dbReference type="EC" id="2.3.-.-" evidence="3"/>
<keyword evidence="4" id="KW-1185">Reference proteome</keyword>
<feature type="transmembrane region" description="Helical" evidence="1">
    <location>
        <begin position="7"/>
        <end position="26"/>
    </location>
</feature>
<feature type="domain" description="Acyltransferase 3" evidence="2">
    <location>
        <begin position="9"/>
        <end position="349"/>
    </location>
</feature>
<dbReference type="InterPro" id="IPR002656">
    <property type="entry name" value="Acyl_transf_3_dom"/>
</dbReference>
<evidence type="ECO:0000259" key="2">
    <source>
        <dbReference type="Pfam" id="PF01757"/>
    </source>
</evidence>
<feature type="transmembrane region" description="Helical" evidence="1">
    <location>
        <begin position="230"/>
        <end position="248"/>
    </location>
</feature>
<organism evidence="3 4">
    <name type="scientific">Paracraurococcus lichenis</name>
    <dbReference type="NCBI Taxonomy" id="3064888"/>
    <lineage>
        <taxon>Bacteria</taxon>
        <taxon>Pseudomonadati</taxon>
        <taxon>Pseudomonadota</taxon>
        <taxon>Alphaproteobacteria</taxon>
        <taxon>Acetobacterales</taxon>
        <taxon>Roseomonadaceae</taxon>
        <taxon>Paracraurococcus</taxon>
    </lineage>
</organism>
<dbReference type="RefSeq" id="WP_305104118.1">
    <property type="nucleotide sequence ID" value="NZ_JAUTWS010000010.1"/>
</dbReference>
<feature type="transmembrane region" description="Helical" evidence="1">
    <location>
        <begin position="38"/>
        <end position="61"/>
    </location>
</feature>
<feature type="transmembrane region" description="Helical" evidence="1">
    <location>
        <begin position="168"/>
        <end position="189"/>
    </location>
</feature>
<dbReference type="InterPro" id="IPR050879">
    <property type="entry name" value="Acyltransferase_3"/>
</dbReference>
<dbReference type="Pfam" id="PF01757">
    <property type="entry name" value="Acyl_transf_3"/>
    <property type="match status" value="1"/>
</dbReference>
<keyword evidence="1" id="KW-0472">Membrane</keyword>
<keyword evidence="3" id="KW-0808">Transferase</keyword>
<feature type="transmembrane region" description="Helical" evidence="1">
    <location>
        <begin position="260"/>
        <end position="286"/>
    </location>
</feature>
<gene>
    <name evidence="3" type="ORF">Q7A36_12955</name>
</gene>
<feature type="transmembrane region" description="Helical" evidence="1">
    <location>
        <begin position="306"/>
        <end position="325"/>
    </location>
</feature>
<protein>
    <submittedName>
        <fullName evidence="3">Acyltransferase</fullName>
        <ecNumber evidence="3">2.3.-.-</ecNumber>
    </submittedName>
</protein>
<evidence type="ECO:0000256" key="1">
    <source>
        <dbReference type="SAM" id="Phobius"/>
    </source>
</evidence>
<accession>A0ABT9DZC0</accession>
<dbReference type="Proteomes" id="UP001243009">
    <property type="component" value="Unassembled WGS sequence"/>
</dbReference>
<dbReference type="GO" id="GO:0016746">
    <property type="term" value="F:acyltransferase activity"/>
    <property type="evidence" value="ECO:0007669"/>
    <property type="project" value="UniProtKB-KW"/>
</dbReference>
<name>A0ABT9DZC0_9PROT</name>
<dbReference type="PANTHER" id="PTHR23028:SF134">
    <property type="entry name" value="PUTATIVE (AFU_ORTHOLOGUE AFUA_4G08520)-RELATED"/>
    <property type="match status" value="1"/>
</dbReference>
<keyword evidence="1" id="KW-0812">Transmembrane</keyword>
<proteinExistence type="predicted"/>
<keyword evidence="3" id="KW-0012">Acyltransferase</keyword>
<keyword evidence="1" id="KW-1133">Transmembrane helix</keyword>
<dbReference type="EMBL" id="JAUTWS010000010">
    <property type="protein sequence ID" value="MDO9709256.1"/>
    <property type="molecule type" value="Genomic_DNA"/>
</dbReference>
<evidence type="ECO:0000313" key="3">
    <source>
        <dbReference type="EMBL" id="MDO9709256.1"/>
    </source>
</evidence>
<dbReference type="PANTHER" id="PTHR23028">
    <property type="entry name" value="ACETYLTRANSFERASE"/>
    <property type="match status" value="1"/>
</dbReference>